<feature type="binding site" evidence="5">
    <location>
        <position position="110"/>
    </location>
    <ligand>
        <name>substrate</name>
    </ligand>
</feature>
<dbReference type="PIRSF" id="PIRSF000097">
    <property type="entry name" value="AKR"/>
    <property type="match status" value="1"/>
</dbReference>
<dbReference type="SUPFAM" id="SSF51430">
    <property type="entry name" value="NAD(P)-linked oxidoreductase"/>
    <property type="match status" value="1"/>
</dbReference>
<evidence type="ECO:0000259" key="7">
    <source>
        <dbReference type="Pfam" id="PF00248"/>
    </source>
</evidence>
<dbReference type="PROSITE" id="PS00798">
    <property type="entry name" value="ALDOKETO_REDUCTASE_1"/>
    <property type="match status" value="1"/>
</dbReference>
<organism evidence="8 9">
    <name type="scientific">Phytoactinopolyspora alkaliphila</name>
    <dbReference type="NCBI Taxonomy" id="1783498"/>
    <lineage>
        <taxon>Bacteria</taxon>
        <taxon>Bacillati</taxon>
        <taxon>Actinomycetota</taxon>
        <taxon>Actinomycetes</taxon>
        <taxon>Jiangellales</taxon>
        <taxon>Jiangellaceae</taxon>
        <taxon>Phytoactinopolyspora</taxon>
    </lineage>
</organism>
<dbReference type="PROSITE" id="PS00062">
    <property type="entry name" value="ALDOKETO_REDUCTASE_2"/>
    <property type="match status" value="1"/>
</dbReference>
<name>A0A6N9YKB4_9ACTN</name>
<dbReference type="Gene3D" id="3.20.20.100">
    <property type="entry name" value="NADP-dependent oxidoreductase domain"/>
    <property type="match status" value="1"/>
</dbReference>
<keyword evidence="3" id="KW-0560">Oxidoreductase</keyword>
<feature type="active site" description="Proton donor" evidence="4">
    <location>
        <position position="54"/>
    </location>
</feature>
<evidence type="ECO:0000256" key="6">
    <source>
        <dbReference type="PIRSR" id="PIRSR000097-3"/>
    </source>
</evidence>
<dbReference type="RefSeq" id="WP_163817978.1">
    <property type="nucleotide sequence ID" value="NZ_JAAGOB010000004.1"/>
</dbReference>
<dbReference type="GO" id="GO:0016616">
    <property type="term" value="F:oxidoreductase activity, acting on the CH-OH group of donors, NAD or NADP as acceptor"/>
    <property type="evidence" value="ECO:0007669"/>
    <property type="project" value="UniProtKB-ARBA"/>
</dbReference>
<dbReference type="InterPro" id="IPR018170">
    <property type="entry name" value="Aldo/ket_reductase_CS"/>
</dbReference>
<evidence type="ECO:0000313" key="8">
    <source>
        <dbReference type="EMBL" id="NED95309.1"/>
    </source>
</evidence>
<proteinExistence type="inferred from homology"/>
<protein>
    <submittedName>
        <fullName evidence="8">Aldo/keto reductase</fullName>
    </submittedName>
</protein>
<dbReference type="FunFam" id="3.20.20.100:FF:000002">
    <property type="entry name" value="2,5-diketo-D-gluconic acid reductase A"/>
    <property type="match status" value="1"/>
</dbReference>
<evidence type="ECO:0000256" key="1">
    <source>
        <dbReference type="ARBA" id="ARBA00007905"/>
    </source>
</evidence>
<dbReference type="EMBL" id="JAAGOB010000004">
    <property type="protein sequence ID" value="NED95309.1"/>
    <property type="molecule type" value="Genomic_DNA"/>
</dbReference>
<dbReference type="PANTHER" id="PTHR43827:SF3">
    <property type="entry name" value="NADP-DEPENDENT OXIDOREDUCTASE DOMAIN-CONTAINING PROTEIN"/>
    <property type="match status" value="1"/>
</dbReference>
<keyword evidence="2" id="KW-0521">NADP</keyword>
<evidence type="ECO:0000313" key="9">
    <source>
        <dbReference type="Proteomes" id="UP000469185"/>
    </source>
</evidence>
<evidence type="ECO:0000256" key="5">
    <source>
        <dbReference type="PIRSR" id="PIRSR000097-2"/>
    </source>
</evidence>
<dbReference type="PANTHER" id="PTHR43827">
    <property type="entry name" value="2,5-DIKETO-D-GLUCONIC ACID REDUCTASE"/>
    <property type="match status" value="1"/>
</dbReference>
<keyword evidence="9" id="KW-1185">Reference proteome</keyword>
<comment type="similarity">
    <text evidence="1">Belongs to the aldo/keto reductase family.</text>
</comment>
<gene>
    <name evidence="8" type="ORF">G1H11_08270</name>
</gene>
<dbReference type="AlphaFoldDB" id="A0A6N9YKB4"/>
<comment type="caution">
    <text evidence="8">The sequence shown here is derived from an EMBL/GenBank/DDBJ whole genome shotgun (WGS) entry which is preliminary data.</text>
</comment>
<dbReference type="InterPro" id="IPR036812">
    <property type="entry name" value="NAD(P)_OxRdtase_dom_sf"/>
</dbReference>
<evidence type="ECO:0000256" key="2">
    <source>
        <dbReference type="ARBA" id="ARBA00022857"/>
    </source>
</evidence>
<reference evidence="8 9" key="1">
    <citation type="submission" date="2020-02" db="EMBL/GenBank/DDBJ databases">
        <authorList>
            <person name="Li X.-J."/>
            <person name="Feng X.-M."/>
        </authorList>
    </citation>
    <scope>NUCLEOTIDE SEQUENCE [LARGE SCALE GENOMIC DNA]</scope>
    <source>
        <strain evidence="8 9">CGMCC 4.7225</strain>
    </source>
</reference>
<dbReference type="InterPro" id="IPR023210">
    <property type="entry name" value="NADP_OxRdtase_dom"/>
</dbReference>
<evidence type="ECO:0000256" key="3">
    <source>
        <dbReference type="ARBA" id="ARBA00023002"/>
    </source>
</evidence>
<evidence type="ECO:0000256" key="4">
    <source>
        <dbReference type="PIRSR" id="PIRSR000097-1"/>
    </source>
</evidence>
<dbReference type="PRINTS" id="PR00069">
    <property type="entry name" value="ALDKETRDTASE"/>
</dbReference>
<dbReference type="InterPro" id="IPR020471">
    <property type="entry name" value="AKR"/>
</dbReference>
<dbReference type="Pfam" id="PF00248">
    <property type="entry name" value="Aldo_ket_red"/>
    <property type="match status" value="1"/>
</dbReference>
<dbReference type="CDD" id="cd19071">
    <property type="entry name" value="AKR_AKR1-5-like"/>
    <property type="match status" value="1"/>
</dbReference>
<feature type="domain" description="NADP-dependent oxidoreductase" evidence="7">
    <location>
        <begin position="21"/>
        <end position="259"/>
    </location>
</feature>
<feature type="site" description="Lowers pKa of active site Tyr" evidence="6">
    <location>
        <position position="79"/>
    </location>
</feature>
<sequence length="261" mass="28591">MTTSTAIPEVKLTDGHDVPILGFGTWQMTGDVAYHAVLDALKAGYRHLDTATAYDNEAQVGRALRDSGLAREDVFITTKLPPGRAGEERATLSASLRELGVDYVDLWLVHWPPDGQPAPGTWAEFIALRDEGLTRSIGVSNYSTGHLDQLVDATGVAPAVNQIKWSPLLHDPARLAELRDRGVAVEGYSPFRAGDLDASELVEIAERHGITPAQVVLRWHIQHEIVVIPKSQDPDRLRSNLDVFGFSLTDDEMSRIDGLAR</sequence>
<dbReference type="Proteomes" id="UP000469185">
    <property type="component" value="Unassembled WGS sequence"/>
</dbReference>
<accession>A0A6N9YKB4</accession>